<evidence type="ECO:0000259" key="1">
    <source>
        <dbReference type="Pfam" id="PF13960"/>
    </source>
</evidence>
<organism evidence="2">
    <name type="scientific">Sesamum latifolium</name>
    <dbReference type="NCBI Taxonomy" id="2727402"/>
    <lineage>
        <taxon>Eukaryota</taxon>
        <taxon>Viridiplantae</taxon>
        <taxon>Streptophyta</taxon>
        <taxon>Embryophyta</taxon>
        <taxon>Tracheophyta</taxon>
        <taxon>Spermatophyta</taxon>
        <taxon>Magnoliopsida</taxon>
        <taxon>eudicotyledons</taxon>
        <taxon>Gunneridae</taxon>
        <taxon>Pentapetalae</taxon>
        <taxon>asterids</taxon>
        <taxon>lamiids</taxon>
        <taxon>Lamiales</taxon>
        <taxon>Pedaliaceae</taxon>
        <taxon>Sesamum</taxon>
    </lineage>
</organism>
<comment type="caution">
    <text evidence="2">The sequence shown here is derived from an EMBL/GenBank/DDBJ whole genome shotgun (WGS) entry which is preliminary data.</text>
</comment>
<reference evidence="2" key="2">
    <citation type="journal article" date="2024" name="Plant">
        <title>Genomic evolution and insights into agronomic trait innovations of Sesamum species.</title>
        <authorList>
            <person name="Miao H."/>
            <person name="Wang L."/>
            <person name="Qu L."/>
            <person name="Liu H."/>
            <person name="Sun Y."/>
            <person name="Le M."/>
            <person name="Wang Q."/>
            <person name="Wei S."/>
            <person name="Zheng Y."/>
            <person name="Lin W."/>
            <person name="Duan Y."/>
            <person name="Cao H."/>
            <person name="Xiong S."/>
            <person name="Wang X."/>
            <person name="Wei L."/>
            <person name="Li C."/>
            <person name="Ma Q."/>
            <person name="Ju M."/>
            <person name="Zhao R."/>
            <person name="Li G."/>
            <person name="Mu C."/>
            <person name="Tian Q."/>
            <person name="Mei H."/>
            <person name="Zhang T."/>
            <person name="Gao T."/>
            <person name="Zhang H."/>
        </authorList>
    </citation>
    <scope>NUCLEOTIDE SEQUENCE</scope>
    <source>
        <strain evidence="2">KEN1</strain>
    </source>
</reference>
<reference evidence="2" key="1">
    <citation type="submission" date="2020-06" db="EMBL/GenBank/DDBJ databases">
        <authorList>
            <person name="Li T."/>
            <person name="Hu X."/>
            <person name="Zhang T."/>
            <person name="Song X."/>
            <person name="Zhang H."/>
            <person name="Dai N."/>
            <person name="Sheng W."/>
            <person name="Hou X."/>
            <person name="Wei L."/>
        </authorList>
    </citation>
    <scope>NUCLEOTIDE SEQUENCE</scope>
    <source>
        <strain evidence="2">KEN1</strain>
        <tissue evidence="2">Leaf</tissue>
    </source>
</reference>
<accession>A0AAW2WVR3</accession>
<proteinExistence type="predicted"/>
<gene>
    <name evidence="2" type="ORF">Slati_2125300</name>
</gene>
<protein>
    <recommendedName>
        <fullName evidence="1">DUF4218 domain-containing protein</fullName>
    </recommendedName>
</protein>
<dbReference type="AlphaFoldDB" id="A0AAW2WVR3"/>
<dbReference type="InterPro" id="IPR025452">
    <property type="entry name" value="DUF4218"/>
</dbReference>
<feature type="domain" description="DUF4218" evidence="1">
    <location>
        <begin position="61"/>
        <end position="112"/>
    </location>
</feature>
<dbReference type="Pfam" id="PF13960">
    <property type="entry name" value="DUF4218"/>
    <property type="match status" value="1"/>
</dbReference>
<dbReference type="PANTHER" id="PTHR48258">
    <property type="entry name" value="DUF4218 DOMAIN-CONTAINING PROTEIN-RELATED"/>
    <property type="match status" value="1"/>
</dbReference>
<dbReference type="EMBL" id="JACGWN010000007">
    <property type="protein sequence ID" value="KAL0444026.1"/>
    <property type="molecule type" value="Genomic_DNA"/>
</dbReference>
<sequence>MHAMLKAVYTLTKELKRRICEWIRGPKFFDGYTSNIARCVDTTKLRMHSMKSHDCHSICSICSTMLDVTKLYELEHGVAVIMCNLEKIFPPSFFDSMEHLIVHLPYEAHVEG</sequence>
<name>A0AAW2WVR3_9LAMI</name>
<evidence type="ECO:0000313" key="2">
    <source>
        <dbReference type="EMBL" id="KAL0444026.1"/>
    </source>
</evidence>
<dbReference type="PANTHER" id="PTHR48258:SF3">
    <property type="entry name" value="FK506-BINDING PROTEIN 4-LIKE ISOFORM X1"/>
    <property type="match status" value="1"/>
</dbReference>